<dbReference type="Pfam" id="PF01209">
    <property type="entry name" value="Ubie_methyltran"/>
    <property type="match status" value="1"/>
</dbReference>
<feature type="compositionally biased region" description="Acidic residues" evidence="4">
    <location>
        <begin position="495"/>
        <end position="518"/>
    </location>
</feature>
<feature type="transmembrane region" description="Helical" evidence="5">
    <location>
        <begin position="400"/>
        <end position="419"/>
    </location>
</feature>
<evidence type="ECO:0000256" key="2">
    <source>
        <dbReference type="ARBA" id="ARBA00022679"/>
    </source>
</evidence>
<dbReference type="NCBIfam" id="TIGR01934">
    <property type="entry name" value="MenG_MenH_UbiE"/>
    <property type="match status" value="1"/>
</dbReference>
<dbReference type="RefSeq" id="XP_013756198.1">
    <property type="nucleotide sequence ID" value="XM_013900744.1"/>
</dbReference>
<accession>A0A0L0DGF7</accession>
<evidence type="ECO:0000256" key="1">
    <source>
        <dbReference type="ARBA" id="ARBA00022603"/>
    </source>
</evidence>
<feature type="region of interest" description="Disordered" evidence="4">
    <location>
        <begin position="487"/>
        <end position="518"/>
    </location>
</feature>
<protein>
    <submittedName>
        <fullName evidence="6">Ubiquinone/menaquinone biosynthesis methyltransferase</fullName>
    </submittedName>
</protein>
<feature type="transmembrane region" description="Helical" evidence="5">
    <location>
        <begin position="152"/>
        <end position="172"/>
    </location>
</feature>
<evidence type="ECO:0000313" key="6">
    <source>
        <dbReference type="EMBL" id="KNC51270.1"/>
    </source>
</evidence>
<evidence type="ECO:0000313" key="7">
    <source>
        <dbReference type="Proteomes" id="UP000054408"/>
    </source>
</evidence>
<dbReference type="EMBL" id="GL349466">
    <property type="protein sequence ID" value="KNC51270.1"/>
    <property type="molecule type" value="Genomic_DNA"/>
</dbReference>
<dbReference type="PANTHER" id="PTHR43591:SF24">
    <property type="entry name" value="2-METHOXY-6-POLYPRENYL-1,4-BENZOQUINOL METHYLASE, MITOCHONDRIAL"/>
    <property type="match status" value="1"/>
</dbReference>
<dbReference type="GeneID" id="25566226"/>
<dbReference type="CDD" id="cd02440">
    <property type="entry name" value="AdoMet_MTases"/>
    <property type="match status" value="1"/>
</dbReference>
<organism evidence="6 7">
    <name type="scientific">Thecamonas trahens ATCC 50062</name>
    <dbReference type="NCBI Taxonomy" id="461836"/>
    <lineage>
        <taxon>Eukaryota</taxon>
        <taxon>Apusozoa</taxon>
        <taxon>Apusomonadida</taxon>
        <taxon>Apusomonadidae</taxon>
        <taxon>Thecamonas</taxon>
    </lineage>
</organism>
<feature type="transmembrane region" description="Helical" evidence="5">
    <location>
        <begin position="31"/>
        <end position="51"/>
    </location>
</feature>
<proteinExistence type="predicted"/>
<dbReference type="InterPro" id="IPR004033">
    <property type="entry name" value="UbiE/COQ5_MeTrFase"/>
</dbReference>
<keyword evidence="3" id="KW-0949">S-adenosyl-L-methionine</keyword>
<dbReference type="Gene3D" id="3.40.50.150">
    <property type="entry name" value="Vaccinia Virus protein VP39"/>
    <property type="match status" value="1"/>
</dbReference>
<evidence type="ECO:0000256" key="4">
    <source>
        <dbReference type="SAM" id="MobiDB-lite"/>
    </source>
</evidence>
<reference evidence="6 7" key="1">
    <citation type="submission" date="2010-05" db="EMBL/GenBank/DDBJ databases">
        <title>The Genome Sequence of Thecamonas trahens ATCC 50062.</title>
        <authorList>
            <consortium name="The Broad Institute Genome Sequencing Platform"/>
            <person name="Russ C."/>
            <person name="Cuomo C."/>
            <person name="Shea T."/>
            <person name="Young S.K."/>
            <person name="Zeng Q."/>
            <person name="Koehrsen M."/>
            <person name="Haas B."/>
            <person name="Borodovsky M."/>
            <person name="Guigo R."/>
            <person name="Alvarado L."/>
            <person name="Berlin A."/>
            <person name="Bochicchio J."/>
            <person name="Borenstein D."/>
            <person name="Chapman S."/>
            <person name="Chen Z."/>
            <person name="Freedman E."/>
            <person name="Gellesch M."/>
            <person name="Goldberg J."/>
            <person name="Griggs A."/>
            <person name="Gujja S."/>
            <person name="Heilman E."/>
            <person name="Heiman D."/>
            <person name="Hepburn T."/>
            <person name="Howarth C."/>
            <person name="Jen D."/>
            <person name="Larson L."/>
            <person name="Mehta T."/>
            <person name="Park D."/>
            <person name="Pearson M."/>
            <person name="Roberts A."/>
            <person name="Saif S."/>
            <person name="Shenoy N."/>
            <person name="Sisk P."/>
            <person name="Stolte C."/>
            <person name="Sykes S."/>
            <person name="Thomson T."/>
            <person name="Walk T."/>
            <person name="White J."/>
            <person name="Yandava C."/>
            <person name="Burger G."/>
            <person name="Gray M.W."/>
            <person name="Holland P.W.H."/>
            <person name="King N."/>
            <person name="Lang F.B.F."/>
            <person name="Roger A.J."/>
            <person name="Ruiz-Trillo I."/>
            <person name="Lander E."/>
            <person name="Nusbaum C."/>
        </authorList>
    </citation>
    <scope>NUCLEOTIDE SEQUENCE [LARGE SCALE GENOMIC DNA]</scope>
    <source>
        <strain evidence="6 7">ATCC 50062</strain>
    </source>
</reference>
<keyword evidence="6" id="KW-0830">Ubiquinone</keyword>
<feature type="transmembrane region" description="Helical" evidence="5">
    <location>
        <begin position="71"/>
        <end position="95"/>
    </location>
</feature>
<name>A0A0L0DGF7_THETB</name>
<dbReference type="OrthoDB" id="6329284at2759"/>
<dbReference type="eggNOG" id="KOG1540">
    <property type="taxonomic scope" value="Eukaryota"/>
</dbReference>
<dbReference type="PANTHER" id="PTHR43591">
    <property type="entry name" value="METHYLTRANSFERASE"/>
    <property type="match status" value="1"/>
</dbReference>
<sequence length="518" mass="54639">MEWIPTLACATGASLAYLTLPRSGPTSAGSVLPLLALATTAAVTAIHAHAVELTTVPNLALALRADPGYSLASLLAIWAFVFAVAGAPLAAITTSAKPAALLAQIPLALATAARDVMAVAAGSTTLVWAPHVLGAAIAAFAGRSPAGAWAHMAWLALAQLWLLGCGCGADAVSSVSLDASNRDAFAILVLLGAAMIVLRLRLHVDDDEITAVQKLAEMGSAEAYLDEATAKLTYNEALFQVVAPAYDFITKALSFGQDASWKKALISDVSAAVAELAERDEGDEVLRVVDVACGTGDVTFALAKAFPGADVVGTDLSGRMLDLAAERADGEDLDNVYFVQSDMCHMPFEDGAVDLVTGSYALRNAPSIMEALEETNRVLRVGGVAAWLDFCKPDFAPLAWAYYYLLLLWGGLWGVLVHGSPDVYGYIARSLDAYPTETELAVMLEFTGYQVISSKRYFFGFIAVNIVQKLVDGDLLNLVDADTDDELDVARSTSDDEDDGAADDEEYSDEDGDVVLRE</sequence>
<keyword evidence="5" id="KW-1133">Transmembrane helix</keyword>
<keyword evidence="1 6" id="KW-0489">Methyltransferase</keyword>
<dbReference type="InterPro" id="IPR029063">
    <property type="entry name" value="SAM-dependent_MTases_sf"/>
</dbReference>
<keyword evidence="5" id="KW-0472">Membrane</keyword>
<feature type="transmembrane region" description="Helical" evidence="5">
    <location>
        <begin position="184"/>
        <end position="202"/>
    </location>
</feature>
<evidence type="ECO:0000256" key="3">
    <source>
        <dbReference type="ARBA" id="ARBA00022691"/>
    </source>
</evidence>
<feature type="transmembrane region" description="Helical" evidence="5">
    <location>
        <begin position="116"/>
        <end position="140"/>
    </location>
</feature>
<dbReference type="PROSITE" id="PS51608">
    <property type="entry name" value="SAM_MT_UBIE"/>
    <property type="match status" value="1"/>
</dbReference>
<keyword evidence="5" id="KW-0812">Transmembrane</keyword>
<dbReference type="Proteomes" id="UP000054408">
    <property type="component" value="Unassembled WGS sequence"/>
</dbReference>
<dbReference type="GO" id="GO:0032259">
    <property type="term" value="P:methylation"/>
    <property type="evidence" value="ECO:0007669"/>
    <property type="project" value="UniProtKB-KW"/>
</dbReference>
<dbReference type="SUPFAM" id="SSF53335">
    <property type="entry name" value="S-adenosyl-L-methionine-dependent methyltransferases"/>
    <property type="match status" value="1"/>
</dbReference>
<evidence type="ECO:0000256" key="5">
    <source>
        <dbReference type="SAM" id="Phobius"/>
    </source>
</evidence>
<dbReference type="AlphaFoldDB" id="A0A0L0DGF7"/>
<dbReference type="GO" id="GO:0008168">
    <property type="term" value="F:methyltransferase activity"/>
    <property type="evidence" value="ECO:0007669"/>
    <property type="project" value="UniProtKB-KW"/>
</dbReference>
<dbReference type="STRING" id="461836.A0A0L0DGF7"/>
<keyword evidence="2 6" id="KW-0808">Transferase</keyword>
<keyword evidence="7" id="KW-1185">Reference proteome</keyword>
<gene>
    <name evidence="6" type="ORF">AMSG_07273</name>
</gene>